<feature type="compositionally biased region" description="Gly residues" evidence="1">
    <location>
        <begin position="293"/>
        <end position="309"/>
    </location>
</feature>
<dbReference type="PANTHER" id="PTHR42085:SF2">
    <property type="entry name" value="F-BOX DOMAIN-CONTAINING PROTEIN"/>
    <property type="match status" value="1"/>
</dbReference>
<keyword evidence="3" id="KW-1185">Reference proteome</keyword>
<evidence type="ECO:0000256" key="1">
    <source>
        <dbReference type="SAM" id="MobiDB-lite"/>
    </source>
</evidence>
<dbReference type="InterPro" id="IPR038883">
    <property type="entry name" value="AN11006-like"/>
</dbReference>
<feature type="region of interest" description="Disordered" evidence="1">
    <location>
        <begin position="165"/>
        <end position="201"/>
    </location>
</feature>
<feature type="compositionally biased region" description="Low complexity" evidence="1">
    <location>
        <begin position="185"/>
        <end position="201"/>
    </location>
</feature>
<dbReference type="InParanoid" id="A0A136JDA8"/>
<dbReference type="AlphaFoldDB" id="A0A136JDA8"/>
<dbReference type="EMBL" id="KQ964246">
    <property type="protein sequence ID" value="KXJ95132.1"/>
    <property type="molecule type" value="Genomic_DNA"/>
</dbReference>
<feature type="compositionally biased region" description="Polar residues" evidence="1">
    <location>
        <begin position="334"/>
        <end position="344"/>
    </location>
</feature>
<proteinExistence type="predicted"/>
<organism evidence="2 3">
    <name type="scientific">Microdochium bolleyi</name>
    <dbReference type="NCBI Taxonomy" id="196109"/>
    <lineage>
        <taxon>Eukaryota</taxon>
        <taxon>Fungi</taxon>
        <taxon>Dikarya</taxon>
        <taxon>Ascomycota</taxon>
        <taxon>Pezizomycotina</taxon>
        <taxon>Sordariomycetes</taxon>
        <taxon>Xylariomycetidae</taxon>
        <taxon>Xylariales</taxon>
        <taxon>Microdochiaceae</taxon>
        <taxon>Microdochium</taxon>
    </lineage>
</organism>
<dbReference type="OrthoDB" id="2951834at2759"/>
<protein>
    <recommendedName>
        <fullName evidence="4">F-box domain-containing protein</fullName>
    </recommendedName>
</protein>
<accession>A0A136JDA8</accession>
<feature type="compositionally biased region" description="Acidic residues" evidence="1">
    <location>
        <begin position="267"/>
        <end position="286"/>
    </location>
</feature>
<name>A0A136JDA8_9PEZI</name>
<evidence type="ECO:0000313" key="3">
    <source>
        <dbReference type="Proteomes" id="UP000070501"/>
    </source>
</evidence>
<evidence type="ECO:0000313" key="2">
    <source>
        <dbReference type="EMBL" id="KXJ95132.1"/>
    </source>
</evidence>
<sequence length="380" mass="41278">MAPPPPPPSNDNFNRQLTSLLFRLPSELRNHIYGICATNYIQVACGGTPLDPDSFLLLRDAHVTPIPSLLLSCKLVAREATPVLYSLARLRYFTVLGSTRVEVHAVGRFTPSAVVRLDVEIDTRGQPACWRQACLNLTRLVPRLAGLETLCIDLPARYAGWHSRDKGSQQNIVNGDGQAGVAAPSNSSSSSRSRSSKRPSSLHSAWQLLEPVLTAAMHVSGGQHFTTLEFRGSHSRQYTRLAQEHLGPGSPLQVVLGARVNEHIIPEMEEDEEEGVGEASDEDSEGPDSVGDGHAGYGVGVGGGGGGEAGADDVFDEESAARSSRPRRIPQWPSRATESNNKQLPMTPAITIRRPPRTQHHEFSPGRPCASFHMMREHET</sequence>
<dbReference type="Proteomes" id="UP000070501">
    <property type="component" value="Unassembled WGS sequence"/>
</dbReference>
<reference evidence="3" key="1">
    <citation type="submission" date="2016-02" db="EMBL/GenBank/DDBJ databases">
        <title>Draft genome sequence of Microdochium bolleyi, a fungal endophyte of beachgrass.</title>
        <authorList>
            <consortium name="DOE Joint Genome Institute"/>
            <person name="David A.S."/>
            <person name="May G."/>
            <person name="Haridas S."/>
            <person name="Lim J."/>
            <person name="Wang M."/>
            <person name="Labutti K."/>
            <person name="Lipzen A."/>
            <person name="Barry K."/>
            <person name="Grigoriev I.V."/>
        </authorList>
    </citation>
    <scope>NUCLEOTIDE SEQUENCE [LARGE SCALE GENOMIC DNA]</scope>
    <source>
        <strain evidence="3">J235TASD1</strain>
    </source>
</reference>
<evidence type="ECO:0008006" key="4">
    <source>
        <dbReference type="Google" id="ProtNLM"/>
    </source>
</evidence>
<dbReference type="PANTHER" id="PTHR42085">
    <property type="entry name" value="F-BOX DOMAIN-CONTAINING PROTEIN"/>
    <property type="match status" value="1"/>
</dbReference>
<gene>
    <name evidence="2" type="ORF">Micbo1qcDRAFT_156950</name>
</gene>
<feature type="region of interest" description="Disordered" evidence="1">
    <location>
        <begin position="267"/>
        <end position="369"/>
    </location>
</feature>